<sequence length="56" mass="6573">MSNYRSVKIPGELVETVIKLIEENNELAYRSHSEFIIDAVRRRVEKLIKNNNNSNK</sequence>
<comment type="caution">
    <text evidence="1">The sequence shown here is derived from an EMBL/GenBank/DDBJ whole genome shotgun (WGS) entry which is preliminary data.</text>
</comment>
<protein>
    <recommendedName>
        <fullName evidence="2">Ribbon-helix-helix protein CopG domain-containing protein</fullName>
    </recommendedName>
</protein>
<gene>
    <name evidence="1" type="ORF">LCGC14_1873320</name>
</gene>
<evidence type="ECO:0008006" key="2">
    <source>
        <dbReference type="Google" id="ProtNLM"/>
    </source>
</evidence>
<reference evidence="1" key="1">
    <citation type="journal article" date="2015" name="Nature">
        <title>Complex archaea that bridge the gap between prokaryotes and eukaryotes.</title>
        <authorList>
            <person name="Spang A."/>
            <person name="Saw J.H."/>
            <person name="Jorgensen S.L."/>
            <person name="Zaremba-Niedzwiedzka K."/>
            <person name="Martijn J."/>
            <person name="Lind A.E."/>
            <person name="van Eijk R."/>
            <person name="Schleper C."/>
            <person name="Guy L."/>
            <person name="Ettema T.J."/>
        </authorList>
    </citation>
    <scope>NUCLEOTIDE SEQUENCE</scope>
</reference>
<proteinExistence type="predicted"/>
<evidence type="ECO:0000313" key="1">
    <source>
        <dbReference type="EMBL" id="KKL93574.1"/>
    </source>
</evidence>
<name>A0A0F9G490_9ZZZZ</name>
<dbReference type="AlphaFoldDB" id="A0A0F9G490"/>
<dbReference type="EMBL" id="LAZR01019149">
    <property type="protein sequence ID" value="KKL93574.1"/>
    <property type="molecule type" value="Genomic_DNA"/>
</dbReference>
<accession>A0A0F9G490</accession>
<organism evidence="1">
    <name type="scientific">marine sediment metagenome</name>
    <dbReference type="NCBI Taxonomy" id="412755"/>
    <lineage>
        <taxon>unclassified sequences</taxon>
        <taxon>metagenomes</taxon>
        <taxon>ecological metagenomes</taxon>
    </lineage>
</organism>